<dbReference type="EMBL" id="JADIMD010000124">
    <property type="protein sequence ID" value="MBO8475335.1"/>
    <property type="molecule type" value="Genomic_DNA"/>
</dbReference>
<sequence>MKTEYIPMPALRLLTLVMILAGGMALVSGCFKDLGNYDYTDINEAVIGDEGFSVPYNIRINEILRIEPDITFTLDKEGTGDYSYEWVAVGQTMFRGERFTIGTEKILDYVMKLESDNYILYLKVKDNATGIVYSKDVELNVMSPYSVGWLLAGETDGAGQVDMMSISNDIIFYRNTLEMEGITLSPIHCIWVDNDTWTADDRLYAGTVNGSYKFDRSSFTGSEETDIRRSFAVDPGDDTYDITDIQQIISDNTGSIRVAAIINSRAHIISSEGGLIENSFSFYKDADGNMADFRVADRIICNHRQSGCRTMVFYNTDAKEFCYISGLTIEGMKTLGDGENDEFSWNTKADFPDENGLDFVYAVNSFFSDGQSAAILKGPVSGTYYIYCITANRGEPSITKNGRYTVDNSIAPGFGSSPCYAMTTTYGYLLYASGNTLYGYDFRKSPQQCTVLRTFDAPISYMMVDTETDEKYDDCIYVATYDESRSRSGTLYKMQMVDSPDRIETSEPEKLEDGLLKITDMYYKSF</sequence>
<organism evidence="1 2">
    <name type="scientific">Candidatus Cryptobacteroides faecigallinarum</name>
    <dbReference type="NCBI Taxonomy" id="2840763"/>
    <lineage>
        <taxon>Bacteria</taxon>
        <taxon>Pseudomonadati</taxon>
        <taxon>Bacteroidota</taxon>
        <taxon>Bacteroidia</taxon>
        <taxon>Bacteroidales</taxon>
        <taxon>Candidatus Cryptobacteroides</taxon>
    </lineage>
</organism>
<protein>
    <recommendedName>
        <fullName evidence="3">PKD-like family protein</fullName>
    </recommendedName>
</protein>
<dbReference type="PROSITE" id="PS51257">
    <property type="entry name" value="PROKAR_LIPOPROTEIN"/>
    <property type="match status" value="1"/>
</dbReference>
<comment type="caution">
    <text evidence="1">The sequence shown here is derived from an EMBL/GenBank/DDBJ whole genome shotgun (WGS) entry which is preliminary data.</text>
</comment>
<evidence type="ECO:0000313" key="2">
    <source>
        <dbReference type="Proteomes" id="UP000823757"/>
    </source>
</evidence>
<reference evidence="1" key="2">
    <citation type="journal article" date="2021" name="PeerJ">
        <title>Extensive microbial diversity within the chicken gut microbiome revealed by metagenomics and culture.</title>
        <authorList>
            <person name="Gilroy R."/>
            <person name="Ravi A."/>
            <person name="Getino M."/>
            <person name="Pursley I."/>
            <person name="Horton D.L."/>
            <person name="Alikhan N.F."/>
            <person name="Baker D."/>
            <person name="Gharbi K."/>
            <person name="Hall N."/>
            <person name="Watson M."/>
            <person name="Adriaenssens E.M."/>
            <person name="Foster-Nyarko E."/>
            <person name="Jarju S."/>
            <person name="Secka A."/>
            <person name="Antonio M."/>
            <person name="Oren A."/>
            <person name="Chaudhuri R.R."/>
            <person name="La Ragione R."/>
            <person name="Hildebrand F."/>
            <person name="Pallen M.J."/>
        </authorList>
    </citation>
    <scope>NUCLEOTIDE SEQUENCE</scope>
    <source>
        <strain evidence="1">B1-13419</strain>
    </source>
</reference>
<accession>A0A9D9IN47</accession>
<dbReference type="Proteomes" id="UP000823757">
    <property type="component" value="Unassembled WGS sequence"/>
</dbReference>
<name>A0A9D9IN47_9BACT</name>
<reference evidence="1" key="1">
    <citation type="submission" date="2020-10" db="EMBL/GenBank/DDBJ databases">
        <authorList>
            <person name="Gilroy R."/>
        </authorList>
    </citation>
    <scope>NUCLEOTIDE SEQUENCE</scope>
    <source>
        <strain evidence="1">B1-13419</strain>
    </source>
</reference>
<dbReference type="Pfam" id="PF16407">
    <property type="entry name" value="PKD_2"/>
    <property type="match status" value="1"/>
</dbReference>
<dbReference type="AlphaFoldDB" id="A0A9D9IN47"/>
<dbReference type="InterPro" id="IPR032183">
    <property type="entry name" value="PKD-like"/>
</dbReference>
<evidence type="ECO:0008006" key="3">
    <source>
        <dbReference type="Google" id="ProtNLM"/>
    </source>
</evidence>
<evidence type="ECO:0000313" key="1">
    <source>
        <dbReference type="EMBL" id="MBO8475335.1"/>
    </source>
</evidence>
<gene>
    <name evidence="1" type="ORF">IAB91_08610</name>
</gene>
<proteinExistence type="predicted"/>